<keyword evidence="3 7" id="KW-0812">Transmembrane</keyword>
<evidence type="ECO:0000259" key="8">
    <source>
        <dbReference type="Pfam" id="PF02687"/>
    </source>
</evidence>
<sequence length="383" mass="41815">MAGDEMNIKKLKMYLVLVTNALMRRKLRMFIALLAVAIGATIISGMMTVYKEVPEQMGREFRAYGANLLLIPADGKKTFDQSKLAEIYKLLDKKELVGASPFLYERLKINESPVLTGGTDFDVLKKVSPYWQIEGKMPKKGSKEILLGNDIAQKYRSKIGDTLIVSTHDGNVEEKFTVSGIVRTGGKEEQFAYVDLPILQQMTEKEGQVSVVQVSVVADESKLQAFENKLHSQDKEVQSQIVKQIAGSEAAVLAKLQALVLLVTLVVLLLTLVCVGTTMTEVVSERRKEIGLKKALGASNKNIAFEFLGESGMLGLFGGIVGTACGYIFAQAVGMNVFGREIGFSFSVAIFSIIISILITSLASLIPVRTAVKIEPAIVLRGE</sequence>
<evidence type="ECO:0000256" key="6">
    <source>
        <dbReference type="ARBA" id="ARBA00038076"/>
    </source>
</evidence>
<keyword evidence="11" id="KW-1185">Reference proteome</keyword>
<dbReference type="PANTHER" id="PTHR30572">
    <property type="entry name" value="MEMBRANE COMPONENT OF TRANSPORTER-RELATED"/>
    <property type="match status" value="1"/>
</dbReference>
<feature type="transmembrane region" description="Helical" evidence="7">
    <location>
        <begin position="30"/>
        <end position="50"/>
    </location>
</feature>
<dbReference type="AlphaFoldDB" id="F2BWI6"/>
<feature type="transmembrane region" description="Helical" evidence="7">
    <location>
        <begin position="304"/>
        <end position="330"/>
    </location>
</feature>
<dbReference type="InterPro" id="IPR025857">
    <property type="entry name" value="MacB_PCD"/>
</dbReference>
<organism evidence="10 11">
    <name type="scientific">Dialister micraerophilus DSM 19965</name>
    <dbReference type="NCBI Taxonomy" id="888062"/>
    <lineage>
        <taxon>Bacteria</taxon>
        <taxon>Bacillati</taxon>
        <taxon>Bacillota</taxon>
        <taxon>Negativicutes</taxon>
        <taxon>Veillonellales</taxon>
        <taxon>Veillonellaceae</taxon>
        <taxon>Dialister</taxon>
    </lineage>
</organism>
<feature type="domain" description="ABC3 transporter permease C-terminal" evidence="8">
    <location>
        <begin position="262"/>
        <end position="376"/>
    </location>
</feature>
<feature type="domain" description="MacB-like periplasmic core" evidence="9">
    <location>
        <begin position="30"/>
        <end position="230"/>
    </location>
</feature>
<evidence type="ECO:0000313" key="10">
    <source>
        <dbReference type="EMBL" id="EGF14853.1"/>
    </source>
</evidence>
<dbReference type="GO" id="GO:0005886">
    <property type="term" value="C:plasma membrane"/>
    <property type="evidence" value="ECO:0007669"/>
    <property type="project" value="UniProtKB-SubCell"/>
</dbReference>
<dbReference type="STRING" id="888062.HMPREF9083_0553"/>
<evidence type="ECO:0000256" key="5">
    <source>
        <dbReference type="ARBA" id="ARBA00023136"/>
    </source>
</evidence>
<dbReference type="PANTHER" id="PTHR30572:SF4">
    <property type="entry name" value="ABC TRANSPORTER PERMEASE YTRF"/>
    <property type="match status" value="1"/>
</dbReference>
<accession>F2BWI6</accession>
<feature type="transmembrane region" description="Helical" evidence="7">
    <location>
        <begin position="258"/>
        <end position="283"/>
    </location>
</feature>
<dbReference type="Pfam" id="PF12704">
    <property type="entry name" value="MacB_PCD"/>
    <property type="match status" value="1"/>
</dbReference>
<reference evidence="10 11" key="1">
    <citation type="submission" date="2011-02" db="EMBL/GenBank/DDBJ databases">
        <authorList>
            <person name="Muzny D."/>
            <person name="Qin X."/>
            <person name="Deng J."/>
            <person name="Jiang H."/>
            <person name="Liu Y."/>
            <person name="Qu J."/>
            <person name="Song X.-Z."/>
            <person name="Zhang L."/>
            <person name="Thornton R."/>
            <person name="Coyle M."/>
            <person name="Francisco L."/>
            <person name="Jackson L."/>
            <person name="Javaid M."/>
            <person name="Korchina V."/>
            <person name="Kovar C."/>
            <person name="Mata R."/>
            <person name="Mathew T."/>
            <person name="Ngo R."/>
            <person name="Nguyen L."/>
            <person name="Nguyen N."/>
            <person name="Okwuonu G."/>
            <person name="Ongeri F."/>
            <person name="Pham C."/>
            <person name="Simmons D."/>
            <person name="Wilczek-Boney K."/>
            <person name="Hale W."/>
            <person name="Jakkamsetti A."/>
            <person name="Pham P."/>
            <person name="Ruth R."/>
            <person name="San Lucas F."/>
            <person name="Warren J."/>
            <person name="Zhang J."/>
            <person name="Zhao Z."/>
            <person name="Zhou C."/>
            <person name="Zhu D."/>
            <person name="Lee S."/>
            <person name="Bess C."/>
            <person name="Blankenburg K."/>
            <person name="Forbes L."/>
            <person name="Fu Q."/>
            <person name="Gubbala S."/>
            <person name="Hirani K."/>
            <person name="Jayaseelan J.C."/>
            <person name="Lara F."/>
            <person name="Munidasa M."/>
            <person name="Palculict T."/>
            <person name="Patil S."/>
            <person name="Pu L.-L."/>
            <person name="Saada N."/>
            <person name="Tang L."/>
            <person name="Weissenberger G."/>
            <person name="Zhu Y."/>
            <person name="Hemphill L."/>
            <person name="Shang Y."/>
            <person name="Youmans B."/>
            <person name="Ayvaz T."/>
            <person name="Ross M."/>
            <person name="Santibanez J."/>
            <person name="Aqrawi P."/>
            <person name="Gross S."/>
            <person name="Joshi V."/>
            <person name="Fowler G."/>
            <person name="Nazareth L."/>
            <person name="Reid J."/>
            <person name="Worley K."/>
            <person name="Petrosino J."/>
            <person name="Highlander S."/>
            <person name="Gibbs R."/>
        </authorList>
    </citation>
    <scope>NUCLEOTIDE SEQUENCE [LARGE SCALE GENOMIC DNA]</scope>
    <source>
        <strain evidence="10 11">DSM 19965</strain>
    </source>
</reference>
<keyword evidence="4 7" id="KW-1133">Transmembrane helix</keyword>
<keyword evidence="2" id="KW-1003">Cell membrane</keyword>
<protein>
    <submittedName>
        <fullName evidence="10">ABC superfamily ATP binding cassette transporter, membrane protein</fullName>
    </submittedName>
</protein>
<name>F2BWI6_9FIRM</name>
<dbReference type="GO" id="GO:0022857">
    <property type="term" value="F:transmembrane transporter activity"/>
    <property type="evidence" value="ECO:0007669"/>
    <property type="project" value="TreeGrafter"/>
</dbReference>
<evidence type="ECO:0000259" key="9">
    <source>
        <dbReference type="Pfam" id="PF12704"/>
    </source>
</evidence>
<dbReference type="HOGENOM" id="CLU_000604_8_4_9"/>
<comment type="subcellular location">
    <subcellularLocation>
        <location evidence="1">Cell membrane</location>
        <topology evidence="1">Multi-pass membrane protein</topology>
    </subcellularLocation>
</comment>
<evidence type="ECO:0000256" key="4">
    <source>
        <dbReference type="ARBA" id="ARBA00022989"/>
    </source>
</evidence>
<dbReference type="Proteomes" id="UP000003503">
    <property type="component" value="Unassembled WGS sequence"/>
</dbReference>
<keyword evidence="5 7" id="KW-0472">Membrane</keyword>
<dbReference type="InterPro" id="IPR050250">
    <property type="entry name" value="Macrolide_Exporter_MacB"/>
</dbReference>
<evidence type="ECO:0000313" key="11">
    <source>
        <dbReference type="Proteomes" id="UP000003503"/>
    </source>
</evidence>
<proteinExistence type="inferred from homology"/>
<dbReference type="InterPro" id="IPR003838">
    <property type="entry name" value="ABC3_permease_C"/>
</dbReference>
<evidence type="ECO:0000256" key="2">
    <source>
        <dbReference type="ARBA" id="ARBA00022475"/>
    </source>
</evidence>
<evidence type="ECO:0000256" key="1">
    <source>
        <dbReference type="ARBA" id="ARBA00004651"/>
    </source>
</evidence>
<feature type="transmembrane region" description="Helical" evidence="7">
    <location>
        <begin position="342"/>
        <end position="366"/>
    </location>
</feature>
<dbReference type="EMBL" id="AFBB01000009">
    <property type="protein sequence ID" value="EGF14853.1"/>
    <property type="molecule type" value="Genomic_DNA"/>
</dbReference>
<dbReference type="Pfam" id="PF02687">
    <property type="entry name" value="FtsX"/>
    <property type="match status" value="1"/>
</dbReference>
<comment type="similarity">
    <text evidence="6">Belongs to the ABC-4 integral membrane protein family.</text>
</comment>
<evidence type="ECO:0000256" key="7">
    <source>
        <dbReference type="SAM" id="Phobius"/>
    </source>
</evidence>
<gene>
    <name evidence="10" type="ORF">HMPREF9083_0553</name>
</gene>
<evidence type="ECO:0000256" key="3">
    <source>
        <dbReference type="ARBA" id="ARBA00022692"/>
    </source>
</evidence>
<dbReference type="eggNOG" id="COG0577">
    <property type="taxonomic scope" value="Bacteria"/>
</dbReference>
<comment type="caution">
    <text evidence="10">The sequence shown here is derived from an EMBL/GenBank/DDBJ whole genome shotgun (WGS) entry which is preliminary data.</text>
</comment>